<comment type="caution">
    <text evidence="1">The sequence shown here is derived from an EMBL/GenBank/DDBJ whole genome shotgun (WGS) entry which is preliminary data.</text>
</comment>
<dbReference type="AlphaFoldDB" id="A0A4Y2GZ92"/>
<evidence type="ECO:0000313" key="1">
    <source>
        <dbReference type="EMBL" id="GBM58487.1"/>
    </source>
</evidence>
<dbReference type="Proteomes" id="UP000499080">
    <property type="component" value="Unassembled WGS sequence"/>
</dbReference>
<evidence type="ECO:0000313" key="2">
    <source>
        <dbReference type="Proteomes" id="UP000499080"/>
    </source>
</evidence>
<keyword evidence="2" id="KW-1185">Reference proteome</keyword>
<name>A0A4Y2GZ92_ARAVE</name>
<organism evidence="1 2">
    <name type="scientific">Araneus ventricosus</name>
    <name type="common">Orbweaver spider</name>
    <name type="synonym">Epeira ventricosa</name>
    <dbReference type="NCBI Taxonomy" id="182803"/>
    <lineage>
        <taxon>Eukaryota</taxon>
        <taxon>Metazoa</taxon>
        <taxon>Ecdysozoa</taxon>
        <taxon>Arthropoda</taxon>
        <taxon>Chelicerata</taxon>
        <taxon>Arachnida</taxon>
        <taxon>Araneae</taxon>
        <taxon>Araneomorphae</taxon>
        <taxon>Entelegynae</taxon>
        <taxon>Araneoidea</taxon>
        <taxon>Araneidae</taxon>
        <taxon>Araneus</taxon>
    </lineage>
</organism>
<dbReference type="EMBL" id="BGPR01001636">
    <property type="protein sequence ID" value="GBM58487.1"/>
    <property type="molecule type" value="Genomic_DNA"/>
</dbReference>
<sequence>MQLHKLFCGQRLFGLFLKLIDIIFHLQYLGWPDTISLTAGSTEYCLRLLNVAFANNFRPKLLPSRSEDSLGNPFPCIFDHFEARKNVEVLSLKFSENKVGP</sequence>
<proteinExistence type="predicted"/>
<gene>
    <name evidence="1" type="ORF">AVEN_212747_1</name>
</gene>
<reference evidence="1 2" key="1">
    <citation type="journal article" date="2019" name="Sci. Rep.">
        <title>Orb-weaving spider Araneus ventricosus genome elucidates the spidroin gene catalogue.</title>
        <authorList>
            <person name="Kono N."/>
            <person name="Nakamura H."/>
            <person name="Ohtoshi R."/>
            <person name="Moran D.A.P."/>
            <person name="Shinohara A."/>
            <person name="Yoshida Y."/>
            <person name="Fujiwara M."/>
            <person name="Mori M."/>
            <person name="Tomita M."/>
            <person name="Arakawa K."/>
        </authorList>
    </citation>
    <scope>NUCLEOTIDE SEQUENCE [LARGE SCALE GENOMIC DNA]</scope>
</reference>
<accession>A0A4Y2GZ92</accession>
<protein>
    <submittedName>
        <fullName evidence="1">Uncharacterized protein</fullName>
    </submittedName>
</protein>